<evidence type="ECO:0000256" key="3">
    <source>
        <dbReference type="ARBA" id="ARBA00022989"/>
    </source>
</evidence>
<feature type="transmembrane region" description="Helical" evidence="5">
    <location>
        <begin position="110"/>
        <end position="131"/>
    </location>
</feature>
<dbReference type="InterPro" id="IPR036259">
    <property type="entry name" value="MFS_trans_sf"/>
</dbReference>
<evidence type="ECO:0000313" key="6">
    <source>
        <dbReference type="EMBL" id="TVY18200.1"/>
    </source>
</evidence>
<sequence>MAPVQSQDTPQRAPQVCSHCKSIDKGCDKKLLSCSQCISPGQSGLAYFGLTAGFIFYQLTLGKISDRYIIRMKTKYKNKKPEYRLPPMFIGAFLLHVGFFWYGWSLQIHAHWMVPIVGSSFIAIGILFGYLPVQMYLIDAYPVYGASATGACTIIRSVCSALLPLCANPLYDNLGYGWGNSVLAFVALGFIPVAFLVLIYSEQIRMNPRFQPKL</sequence>
<keyword evidence="3 5" id="KW-1133">Transmembrane helix</keyword>
<dbReference type="GO" id="GO:0022857">
    <property type="term" value="F:transmembrane transporter activity"/>
    <property type="evidence" value="ECO:0007669"/>
    <property type="project" value="TreeGrafter"/>
</dbReference>
<dbReference type="PANTHER" id="PTHR23502">
    <property type="entry name" value="MAJOR FACILITATOR SUPERFAMILY"/>
    <property type="match status" value="1"/>
</dbReference>
<evidence type="ECO:0000313" key="7">
    <source>
        <dbReference type="Proteomes" id="UP000469559"/>
    </source>
</evidence>
<dbReference type="GO" id="GO:0016020">
    <property type="term" value="C:membrane"/>
    <property type="evidence" value="ECO:0007669"/>
    <property type="project" value="UniProtKB-SubCell"/>
</dbReference>
<evidence type="ECO:0000256" key="1">
    <source>
        <dbReference type="ARBA" id="ARBA00004141"/>
    </source>
</evidence>
<proteinExistence type="predicted"/>
<evidence type="ECO:0000256" key="5">
    <source>
        <dbReference type="SAM" id="Phobius"/>
    </source>
</evidence>
<keyword evidence="4 5" id="KW-0472">Membrane</keyword>
<dbReference type="Proteomes" id="UP000469559">
    <property type="component" value="Unassembled WGS sequence"/>
</dbReference>
<dbReference type="SUPFAM" id="SSF103473">
    <property type="entry name" value="MFS general substrate transporter"/>
    <property type="match status" value="1"/>
</dbReference>
<keyword evidence="2 5" id="KW-0812">Transmembrane</keyword>
<reference evidence="6 7" key="1">
    <citation type="submission" date="2018-05" db="EMBL/GenBank/DDBJ databases">
        <title>Whole genome sequencing for identification of molecular markers to develop diagnostic detection tools for the regulated plant pathogen Lachnellula willkommii.</title>
        <authorList>
            <person name="Giroux E."/>
            <person name="Bilodeau G."/>
        </authorList>
    </citation>
    <scope>NUCLEOTIDE SEQUENCE [LARGE SCALE GENOMIC DNA]</scope>
    <source>
        <strain evidence="6 7">CBS 203.66</strain>
    </source>
</reference>
<comment type="subcellular location">
    <subcellularLocation>
        <location evidence="1">Membrane</location>
        <topology evidence="1">Multi-pass membrane protein</topology>
    </subcellularLocation>
</comment>
<dbReference type="PANTHER" id="PTHR23502:SF60">
    <property type="entry name" value="MAJOR FACILITATOR SUPERFAMILY (MFS) PROFILE DOMAIN-CONTAINING PROTEIN-RELATED"/>
    <property type="match status" value="1"/>
</dbReference>
<feature type="transmembrane region" description="Helical" evidence="5">
    <location>
        <begin position="85"/>
        <end position="104"/>
    </location>
</feature>
<keyword evidence="7" id="KW-1185">Reference proteome</keyword>
<accession>A0A8T9BDQ9</accession>
<protein>
    <submittedName>
        <fullName evidence="6">Efflux pump rdc3</fullName>
    </submittedName>
</protein>
<organism evidence="6 7">
    <name type="scientific">Lachnellula arida</name>
    <dbReference type="NCBI Taxonomy" id="1316785"/>
    <lineage>
        <taxon>Eukaryota</taxon>
        <taxon>Fungi</taxon>
        <taxon>Dikarya</taxon>
        <taxon>Ascomycota</taxon>
        <taxon>Pezizomycotina</taxon>
        <taxon>Leotiomycetes</taxon>
        <taxon>Helotiales</taxon>
        <taxon>Lachnaceae</taxon>
        <taxon>Lachnellula</taxon>
    </lineage>
</organism>
<dbReference type="AlphaFoldDB" id="A0A8T9BDQ9"/>
<evidence type="ECO:0000256" key="2">
    <source>
        <dbReference type="ARBA" id="ARBA00022692"/>
    </source>
</evidence>
<dbReference type="EMBL" id="QGMF01000190">
    <property type="protein sequence ID" value="TVY18200.1"/>
    <property type="molecule type" value="Genomic_DNA"/>
</dbReference>
<dbReference type="OrthoDB" id="5296287at2759"/>
<feature type="transmembrane region" description="Helical" evidence="5">
    <location>
        <begin position="143"/>
        <end position="165"/>
    </location>
</feature>
<feature type="transmembrane region" description="Helical" evidence="5">
    <location>
        <begin position="45"/>
        <end position="64"/>
    </location>
</feature>
<gene>
    <name evidence="6" type="primary">rdc3_1</name>
    <name evidence="6" type="ORF">LARI1_G003121</name>
</gene>
<evidence type="ECO:0000256" key="4">
    <source>
        <dbReference type="ARBA" id="ARBA00023136"/>
    </source>
</evidence>
<name>A0A8T9BDQ9_9HELO</name>
<feature type="transmembrane region" description="Helical" evidence="5">
    <location>
        <begin position="177"/>
        <end position="200"/>
    </location>
</feature>
<dbReference type="Gene3D" id="1.20.1250.20">
    <property type="entry name" value="MFS general substrate transporter like domains"/>
    <property type="match status" value="1"/>
</dbReference>
<comment type="caution">
    <text evidence="6">The sequence shown here is derived from an EMBL/GenBank/DDBJ whole genome shotgun (WGS) entry which is preliminary data.</text>
</comment>